<keyword evidence="3" id="KW-1185">Reference proteome</keyword>
<evidence type="ECO:0000313" key="2">
    <source>
        <dbReference type="EMBL" id="SEM89043.1"/>
    </source>
</evidence>
<dbReference type="AlphaFoldDB" id="A0A1H8C1W9"/>
<dbReference type="STRING" id="1166340.SAMN05192583_1420"/>
<organism evidence="2 3">
    <name type="scientific">Sphingomonas gellani</name>
    <dbReference type="NCBI Taxonomy" id="1166340"/>
    <lineage>
        <taxon>Bacteria</taxon>
        <taxon>Pseudomonadati</taxon>
        <taxon>Pseudomonadota</taxon>
        <taxon>Alphaproteobacteria</taxon>
        <taxon>Sphingomonadales</taxon>
        <taxon>Sphingomonadaceae</taxon>
        <taxon>Sphingomonas</taxon>
    </lineage>
</organism>
<dbReference type="Proteomes" id="UP000199206">
    <property type="component" value="Unassembled WGS sequence"/>
</dbReference>
<evidence type="ECO:0000313" key="3">
    <source>
        <dbReference type="Proteomes" id="UP000199206"/>
    </source>
</evidence>
<accession>A0A1H8C1W9</accession>
<reference evidence="3" key="1">
    <citation type="submission" date="2016-10" db="EMBL/GenBank/DDBJ databases">
        <authorList>
            <person name="Varghese N."/>
            <person name="Submissions S."/>
        </authorList>
    </citation>
    <scope>NUCLEOTIDE SEQUENCE [LARGE SCALE GENOMIC DNA]</scope>
    <source>
        <strain evidence="3">S6-262</strain>
    </source>
</reference>
<name>A0A1H8C1W9_9SPHN</name>
<dbReference type="EMBL" id="FOCF01000003">
    <property type="protein sequence ID" value="SEM89043.1"/>
    <property type="molecule type" value="Genomic_DNA"/>
</dbReference>
<proteinExistence type="predicted"/>
<dbReference type="RefSeq" id="WP_244501437.1">
    <property type="nucleotide sequence ID" value="NZ_FOCF01000003.1"/>
</dbReference>
<gene>
    <name evidence="2" type="ORF">SAMN05192583_1420</name>
</gene>
<evidence type="ECO:0000256" key="1">
    <source>
        <dbReference type="SAM" id="MobiDB-lite"/>
    </source>
</evidence>
<sequence length="339" mass="34304">MRTGRPLRFLAVTLGGWTAMRVAWLLPDIDSGADLIRAVAPPLAAATLNRPLATASATRAEHGRQGRSKPVAVASDRAAERTSSNSAVPTRIAVAVDATVPSGQAVAVADPDRKAEGAIVAPVGSTPPPSATARLSGSAWLLARGGSGGTLTGGRLGGSQAGARLTYALDHGRRIAIAARVASPLQGQGREAAIGVEWRPAALPVRLVAEQRVSLDSGRGGPTLLAIGGFGPVPVAAGFRLEAYAQAGAVARGQVEGFADGAARATRVVAALGRARIDLGGGAWGAVQRDAGRFDIGPTLGMGVPVAGRSLRMTLDWRQRVVGEARPGSGPALSVGTDF</sequence>
<feature type="region of interest" description="Disordered" evidence="1">
    <location>
        <begin position="56"/>
        <end position="86"/>
    </location>
</feature>
<protein>
    <submittedName>
        <fullName evidence="2">Uncharacterized protein</fullName>
    </submittedName>
</protein>